<dbReference type="AlphaFoldDB" id="A0A8K0UI93"/>
<keyword evidence="2" id="KW-1185">Reference proteome</keyword>
<organism evidence="1 2">
    <name type="scientific">Cristinia sonorae</name>
    <dbReference type="NCBI Taxonomy" id="1940300"/>
    <lineage>
        <taxon>Eukaryota</taxon>
        <taxon>Fungi</taxon>
        <taxon>Dikarya</taxon>
        <taxon>Basidiomycota</taxon>
        <taxon>Agaricomycotina</taxon>
        <taxon>Agaricomycetes</taxon>
        <taxon>Agaricomycetidae</taxon>
        <taxon>Agaricales</taxon>
        <taxon>Pleurotineae</taxon>
        <taxon>Stephanosporaceae</taxon>
        <taxon>Cristinia</taxon>
    </lineage>
</organism>
<dbReference type="EMBL" id="JAEVFJ010000030">
    <property type="protein sequence ID" value="KAH8093111.1"/>
    <property type="molecule type" value="Genomic_DNA"/>
</dbReference>
<protein>
    <submittedName>
        <fullName evidence="1">Uncharacterized protein</fullName>
    </submittedName>
</protein>
<evidence type="ECO:0000313" key="2">
    <source>
        <dbReference type="Proteomes" id="UP000813824"/>
    </source>
</evidence>
<accession>A0A8K0UI93</accession>
<gene>
    <name evidence="1" type="ORF">BXZ70DRAFT_950106</name>
</gene>
<dbReference type="Proteomes" id="UP000813824">
    <property type="component" value="Unassembled WGS sequence"/>
</dbReference>
<sequence>MFAPFMFSAALKDIRAGASVIMPIPSLPQELIDAIIDCLALPKTSHGENDDTGDDPDAITTSFESCALVTDTWMPRALFHLQNTLTVCPRMTAQKLALLHHPMFPSFVNKLIMVLDGVQPDFSDGSAKSVTTSDTAAMLGTLKELTHFKISGGTSNQCKPSRVPLSDGISSSLMTHLVFERVIFDSFAAFSEIISRFPALESLSLLQARLLQDPRNIPQQTDPDIFDIGTHAPPRFLKTLRAETLDVALESKLGPWLNHPDKPCSIESFTSNLSILYEDSKPLLEWLSSSVKTIRVFTSPNELWYPGWMNLAWSSLDKCLSSEAFSRLRTVHLVGYRRDAEGLHRKFQWSMPGLVQKGIAITEGLMVGDVVWI</sequence>
<evidence type="ECO:0000313" key="1">
    <source>
        <dbReference type="EMBL" id="KAH8093111.1"/>
    </source>
</evidence>
<dbReference type="OrthoDB" id="2745898at2759"/>
<reference evidence="1" key="1">
    <citation type="journal article" date="2021" name="New Phytol.">
        <title>Evolutionary innovations through gain and loss of genes in the ectomycorrhizal Boletales.</title>
        <authorList>
            <person name="Wu G."/>
            <person name="Miyauchi S."/>
            <person name="Morin E."/>
            <person name="Kuo A."/>
            <person name="Drula E."/>
            <person name="Varga T."/>
            <person name="Kohler A."/>
            <person name="Feng B."/>
            <person name="Cao Y."/>
            <person name="Lipzen A."/>
            <person name="Daum C."/>
            <person name="Hundley H."/>
            <person name="Pangilinan J."/>
            <person name="Johnson J."/>
            <person name="Barry K."/>
            <person name="LaButti K."/>
            <person name="Ng V."/>
            <person name="Ahrendt S."/>
            <person name="Min B."/>
            <person name="Choi I.G."/>
            <person name="Park H."/>
            <person name="Plett J.M."/>
            <person name="Magnuson J."/>
            <person name="Spatafora J.W."/>
            <person name="Nagy L.G."/>
            <person name="Henrissat B."/>
            <person name="Grigoriev I.V."/>
            <person name="Yang Z.L."/>
            <person name="Xu J."/>
            <person name="Martin F.M."/>
        </authorList>
    </citation>
    <scope>NUCLEOTIDE SEQUENCE</scope>
    <source>
        <strain evidence="1">KKN 215</strain>
    </source>
</reference>
<proteinExistence type="predicted"/>
<name>A0A8K0UI93_9AGAR</name>
<comment type="caution">
    <text evidence="1">The sequence shown here is derived from an EMBL/GenBank/DDBJ whole genome shotgun (WGS) entry which is preliminary data.</text>
</comment>